<dbReference type="EMBL" id="JANUAU010000007">
    <property type="protein sequence ID" value="MCS3678332.1"/>
    <property type="molecule type" value="Genomic_DNA"/>
</dbReference>
<dbReference type="Proteomes" id="UP001155027">
    <property type="component" value="Unassembled WGS sequence"/>
</dbReference>
<dbReference type="PANTHER" id="PTHR43265">
    <property type="entry name" value="ESTERASE ESTD"/>
    <property type="match status" value="1"/>
</dbReference>
<dbReference type="GO" id="GO:0052689">
    <property type="term" value="F:carboxylic ester hydrolase activity"/>
    <property type="evidence" value="ECO:0007669"/>
    <property type="project" value="TreeGrafter"/>
</dbReference>
<keyword evidence="1" id="KW-0378">Hydrolase</keyword>
<dbReference type="AlphaFoldDB" id="A0A9X2TGQ5"/>
<dbReference type="Pfam" id="PF12146">
    <property type="entry name" value="Hydrolase_4"/>
    <property type="match status" value="1"/>
</dbReference>
<reference evidence="4" key="1">
    <citation type="submission" date="2022-08" db="EMBL/GenBank/DDBJ databases">
        <title>Genomic Encyclopedia of Type Strains, Phase V (KMG-V): Genome sequencing to study the core and pangenomes of soil and plant-associated prokaryotes.</title>
        <authorList>
            <person name="Whitman W."/>
        </authorList>
    </citation>
    <scope>NUCLEOTIDE SEQUENCE</scope>
    <source>
        <strain evidence="4">0</strain>
    </source>
</reference>
<evidence type="ECO:0000259" key="3">
    <source>
        <dbReference type="Pfam" id="PF12146"/>
    </source>
</evidence>
<dbReference type="InterPro" id="IPR000073">
    <property type="entry name" value="AB_hydrolase_1"/>
</dbReference>
<dbReference type="InterPro" id="IPR053145">
    <property type="entry name" value="AB_hydrolase_Est10"/>
</dbReference>
<dbReference type="PANTHER" id="PTHR43265:SF1">
    <property type="entry name" value="ESTERASE ESTD"/>
    <property type="match status" value="1"/>
</dbReference>
<dbReference type="GO" id="GO:0006508">
    <property type="term" value="P:proteolysis"/>
    <property type="evidence" value="ECO:0007669"/>
    <property type="project" value="InterPro"/>
</dbReference>
<evidence type="ECO:0000313" key="5">
    <source>
        <dbReference type="Proteomes" id="UP001155027"/>
    </source>
</evidence>
<dbReference type="RefSeq" id="WP_259080565.1">
    <property type="nucleotide sequence ID" value="NZ_JANUAU010000007.1"/>
</dbReference>
<dbReference type="SUPFAM" id="SSF53474">
    <property type="entry name" value="alpha/beta-Hydrolases"/>
    <property type="match status" value="1"/>
</dbReference>
<dbReference type="InterPro" id="IPR022742">
    <property type="entry name" value="Hydrolase_4"/>
</dbReference>
<accession>A0A9X2TGQ5</accession>
<dbReference type="GO" id="GO:0004252">
    <property type="term" value="F:serine-type endopeptidase activity"/>
    <property type="evidence" value="ECO:0007669"/>
    <property type="project" value="InterPro"/>
</dbReference>
<gene>
    <name evidence="4" type="ORF">GGP71_002263</name>
</gene>
<name>A0A9X2TGQ5_9BACT</name>
<dbReference type="Gene3D" id="3.40.50.1820">
    <property type="entry name" value="alpha/beta hydrolase"/>
    <property type="match status" value="1"/>
</dbReference>
<comment type="caution">
    <text evidence="4">The sequence shown here is derived from an EMBL/GenBank/DDBJ whole genome shotgun (WGS) entry which is preliminary data.</text>
</comment>
<feature type="compositionally biased region" description="Pro residues" evidence="2">
    <location>
        <begin position="90"/>
        <end position="99"/>
    </location>
</feature>
<evidence type="ECO:0000313" key="4">
    <source>
        <dbReference type="EMBL" id="MCS3678332.1"/>
    </source>
</evidence>
<evidence type="ECO:0000256" key="1">
    <source>
        <dbReference type="ARBA" id="ARBA00022801"/>
    </source>
</evidence>
<feature type="domain" description="Serine aminopeptidase S33" evidence="3">
    <location>
        <begin position="155"/>
        <end position="385"/>
    </location>
</feature>
<evidence type="ECO:0000256" key="2">
    <source>
        <dbReference type="SAM" id="MobiDB-lite"/>
    </source>
</evidence>
<dbReference type="InterPro" id="IPR029058">
    <property type="entry name" value="AB_hydrolase_fold"/>
</dbReference>
<protein>
    <recommendedName>
        <fullName evidence="3">Serine aminopeptidase S33 domain-containing protein</fullName>
    </recommendedName>
</protein>
<organism evidence="4 5">
    <name type="scientific">Salinibacter ruber</name>
    <dbReference type="NCBI Taxonomy" id="146919"/>
    <lineage>
        <taxon>Bacteria</taxon>
        <taxon>Pseudomonadati</taxon>
        <taxon>Rhodothermota</taxon>
        <taxon>Rhodothermia</taxon>
        <taxon>Rhodothermales</taxon>
        <taxon>Salinibacteraceae</taxon>
        <taxon>Salinibacter</taxon>
    </lineage>
</organism>
<sequence length="424" mass="46806">MIRFERAADGSLVAFLADNAERKGAPFTKTRLRGDSLFLQSDRMNAQFRGILSVRQGVIEGRWSQGERSATLTLTPVEERAADETASTTPPRPQHPENPYPYRTEEVTFRSEADGVTLAGTLSMPDQEGPHPAVVLLQGSGDNGRDYAYRGHQFFLVLADHLTRHGIAVLRYDLRGVDQSEGRLSGASLEDLARDAASALRFLKERPSIEAGSVGLIGHSMGGMIAPWIHEQFQDAAFLALLSPPSLPGHEVLSQQKARIADVAGASPAEVDSIRKQSRRIFEILRSDRDSAGVASQLRPILREGGARDDRLQLRVEANTSPWFRDFARFDPRPSLRQADVPTLALFGERDVLVPPQQNADPMRAALADSPSERMSVRVLEGLNHWMQPAKTGRSSEVAEIEMTIAPEVLEQLTMWIRDSVGFE</sequence>
<dbReference type="PROSITE" id="PS00708">
    <property type="entry name" value="PRO_ENDOPEP_SER"/>
    <property type="match status" value="1"/>
</dbReference>
<feature type="region of interest" description="Disordered" evidence="2">
    <location>
        <begin position="69"/>
        <end position="101"/>
    </location>
</feature>
<proteinExistence type="predicted"/>
<dbReference type="PRINTS" id="PR00111">
    <property type="entry name" value="ABHYDROLASE"/>
</dbReference>
<dbReference type="InterPro" id="IPR002471">
    <property type="entry name" value="Pept_S9_AS"/>
</dbReference>